<protein>
    <recommendedName>
        <fullName evidence="1">Calcineurin-like phosphoesterase domain-containing protein</fullName>
    </recommendedName>
</protein>
<dbReference type="Gene3D" id="3.60.21.10">
    <property type="match status" value="1"/>
</dbReference>
<evidence type="ECO:0000259" key="1">
    <source>
        <dbReference type="Pfam" id="PF00149"/>
    </source>
</evidence>
<dbReference type="PANTHER" id="PTHR42850">
    <property type="entry name" value="METALLOPHOSPHOESTERASE"/>
    <property type="match status" value="1"/>
</dbReference>
<dbReference type="Proteomes" id="UP000027192">
    <property type="component" value="Unassembled WGS sequence"/>
</dbReference>
<dbReference type="GO" id="GO:0005737">
    <property type="term" value="C:cytoplasm"/>
    <property type="evidence" value="ECO:0007669"/>
    <property type="project" value="TreeGrafter"/>
</dbReference>
<dbReference type="InterPro" id="IPR004843">
    <property type="entry name" value="Calcineurin-like_PHP"/>
</dbReference>
<proteinExistence type="predicted"/>
<dbReference type="OrthoDB" id="5296354at2"/>
<accession>A0A066RS62</accession>
<dbReference type="EMBL" id="JMIB01000031">
    <property type="protein sequence ID" value="KDM90542.1"/>
    <property type="molecule type" value="Genomic_DNA"/>
</dbReference>
<dbReference type="STRING" id="1654360.EA58_16595"/>
<gene>
    <name evidence="2" type="ORF">EA58_16595</name>
</gene>
<dbReference type="GO" id="GO:0016791">
    <property type="term" value="F:phosphatase activity"/>
    <property type="evidence" value="ECO:0007669"/>
    <property type="project" value="TreeGrafter"/>
</dbReference>
<dbReference type="InterPro" id="IPR050126">
    <property type="entry name" value="Ap4A_hydrolase"/>
</dbReference>
<comment type="caution">
    <text evidence="2">The sequence shown here is derived from an EMBL/GenBank/DDBJ whole genome shotgun (WGS) entry which is preliminary data.</text>
</comment>
<keyword evidence="3" id="KW-1185">Reference proteome</keyword>
<feature type="domain" description="Calcineurin-like phosphoesterase" evidence="1">
    <location>
        <begin position="18"/>
        <end position="187"/>
    </location>
</feature>
<evidence type="ECO:0000313" key="2">
    <source>
        <dbReference type="EMBL" id="KDM90542.1"/>
    </source>
</evidence>
<dbReference type="RefSeq" id="WP_051642150.1">
    <property type="nucleotide sequence ID" value="NZ_JAGSGC010000002.1"/>
</dbReference>
<evidence type="ECO:0000313" key="3">
    <source>
        <dbReference type="Proteomes" id="UP000027192"/>
    </source>
</evidence>
<dbReference type="SUPFAM" id="SSF56300">
    <property type="entry name" value="Metallo-dependent phosphatases"/>
    <property type="match status" value="1"/>
</dbReference>
<dbReference type="InterPro" id="IPR029052">
    <property type="entry name" value="Metallo-depent_PP-like"/>
</dbReference>
<name>A0A066RS62_9GAMM</name>
<organism evidence="2 3">
    <name type="scientific">Photobacterium galatheae</name>
    <dbReference type="NCBI Taxonomy" id="1654360"/>
    <lineage>
        <taxon>Bacteria</taxon>
        <taxon>Pseudomonadati</taxon>
        <taxon>Pseudomonadota</taxon>
        <taxon>Gammaproteobacteria</taxon>
        <taxon>Vibrionales</taxon>
        <taxon>Vibrionaceae</taxon>
        <taxon>Photobacterium</taxon>
    </lineage>
</organism>
<dbReference type="AlphaFoldDB" id="A0A066RS62"/>
<reference evidence="2 3" key="1">
    <citation type="submission" date="2014-04" db="EMBL/GenBank/DDBJ databases">
        <title>Draft genome sequence of Photobacterium halotolerans S2753: a solonamide, ngercheumicin and holomycin producer.</title>
        <authorList>
            <person name="Machado H.R."/>
            <person name="Gram L."/>
        </authorList>
    </citation>
    <scope>NUCLEOTIDE SEQUENCE [LARGE SCALE GENOMIC DNA]</scope>
    <source>
        <strain evidence="2 3">S2753</strain>
    </source>
</reference>
<sequence>MAGKAMHEYLQLDTHDDIYFLSDPHGQFGLMQDVLNKVGFRYPENGHVRDRLFILGDLIDRGPDSLRLLREVQQNPAFYAIQGNHEQMALQAIHEGCDKALWLMNGGRWHEDCDQETLTEMLAFAASLPLCYTLQINGHQIGLVHAGVPEPYDWQHFTRQCDAECLTQEDKTYALWDRKAFTHDAHTNIAHIDAVLMGHNIVTGLKPKVCGNRVYIDGAMSMGDRGMLLRYRRGGEVLELFQEFAFLREKATDYLVWI</sequence>
<dbReference type="Pfam" id="PF00149">
    <property type="entry name" value="Metallophos"/>
    <property type="match status" value="1"/>
</dbReference>